<keyword evidence="1" id="KW-0472">Membrane</keyword>
<proteinExistence type="predicted"/>
<gene>
    <name evidence="2" type="ORF">F8388_008458</name>
</gene>
<name>A0A7J6DTT5_CANSA</name>
<sequence length="114" mass="12256">MSLININSGKDEEEHDYYYSSSLVVPLLQPKTLSNSSSSHHLDSNHHQIKTGNIWSCVAHIITGVIGAGVLSLSWSVAQLGKKWEYVSGFFVILSLCGSGIAYTITSATSLSLG</sequence>
<feature type="transmembrane region" description="Helical" evidence="1">
    <location>
        <begin position="90"/>
        <end position="113"/>
    </location>
</feature>
<accession>A0A7J6DTT5</accession>
<organism evidence="2 3">
    <name type="scientific">Cannabis sativa</name>
    <name type="common">Hemp</name>
    <name type="synonym">Marijuana</name>
    <dbReference type="NCBI Taxonomy" id="3483"/>
    <lineage>
        <taxon>Eukaryota</taxon>
        <taxon>Viridiplantae</taxon>
        <taxon>Streptophyta</taxon>
        <taxon>Embryophyta</taxon>
        <taxon>Tracheophyta</taxon>
        <taxon>Spermatophyta</taxon>
        <taxon>Magnoliopsida</taxon>
        <taxon>eudicotyledons</taxon>
        <taxon>Gunneridae</taxon>
        <taxon>Pentapetalae</taxon>
        <taxon>rosids</taxon>
        <taxon>fabids</taxon>
        <taxon>Rosales</taxon>
        <taxon>Cannabaceae</taxon>
        <taxon>Cannabis</taxon>
    </lineage>
</organism>
<protein>
    <submittedName>
        <fullName evidence="2">Uncharacterized protein</fullName>
    </submittedName>
</protein>
<keyword evidence="1" id="KW-0812">Transmembrane</keyword>
<comment type="caution">
    <text evidence="2">The sequence shown here is derived from an EMBL/GenBank/DDBJ whole genome shotgun (WGS) entry which is preliminary data.</text>
</comment>
<evidence type="ECO:0000313" key="3">
    <source>
        <dbReference type="Proteomes" id="UP000525078"/>
    </source>
</evidence>
<feature type="transmembrane region" description="Helical" evidence="1">
    <location>
        <begin position="54"/>
        <end position="78"/>
    </location>
</feature>
<dbReference type="Proteomes" id="UP000525078">
    <property type="component" value="Unassembled WGS sequence"/>
</dbReference>
<dbReference type="AlphaFoldDB" id="A0A7J6DTT5"/>
<keyword evidence="1" id="KW-1133">Transmembrane helix</keyword>
<dbReference type="EMBL" id="JAATIP010000393">
    <property type="protein sequence ID" value="KAF4349515.1"/>
    <property type="molecule type" value="Genomic_DNA"/>
</dbReference>
<evidence type="ECO:0000256" key="1">
    <source>
        <dbReference type="SAM" id="Phobius"/>
    </source>
</evidence>
<reference evidence="2 3" key="1">
    <citation type="journal article" date="2020" name="bioRxiv">
        <title>Sequence and annotation of 42 cannabis genomes reveals extensive copy number variation in cannabinoid synthesis and pathogen resistance genes.</title>
        <authorList>
            <person name="Mckernan K.J."/>
            <person name="Helbert Y."/>
            <person name="Kane L.T."/>
            <person name="Ebling H."/>
            <person name="Zhang L."/>
            <person name="Liu B."/>
            <person name="Eaton Z."/>
            <person name="Mclaughlin S."/>
            <person name="Kingan S."/>
            <person name="Baybayan P."/>
            <person name="Concepcion G."/>
            <person name="Jordan M."/>
            <person name="Riva A."/>
            <person name="Barbazuk W."/>
            <person name="Harkins T."/>
        </authorList>
    </citation>
    <scope>NUCLEOTIDE SEQUENCE [LARGE SCALE GENOMIC DNA]</scope>
    <source>
        <strain evidence="3">cv. Jamaican Lion 4</strain>
        <tissue evidence="2">Leaf</tissue>
    </source>
</reference>
<evidence type="ECO:0000313" key="2">
    <source>
        <dbReference type="EMBL" id="KAF4349515.1"/>
    </source>
</evidence>